<evidence type="ECO:0000256" key="6">
    <source>
        <dbReference type="HAMAP-Rule" id="MF_01848"/>
    </source>
</evidence>
<dbReference type="GO" id="GO:0052907">
    <property type="term" value="F:23S rRNA (adenine(1618)-N(6))-methyltransferase activity"/>
    <property type="evidence" value="ECO:0007669"/>
    <property type="project" value="UniProtKB-EC"/>
</dbReference>
<dbReference type="NCBIfam" id="NF008725">
    <property type="entry name" value="PRK11727.1"/>
    <property type="match status" value="1"/>
</dbReference>
<dbReference type="STRING" id="1515746.HR45_01955"/>
<dbReference type="GO" id="GO:0070475">
    <property type="term" value="P:rRNA base methylation"/>
    <property type="evidence" value="ECO:0007669"/>
    <property type="project" value="TreeGrafter"/>
</dbReference>
<dbReference type="HAMAP" id="MF_01848">
    <property type="entry name" value="23SrRNA_methyltr_F"/>
    <property type="match status" value="1"/>
</dbReference>
<dbReference type="SUPFAM" id="SSF53335">
    <property type="entry name" value="S-adenosyl-L-methionine-dependent methyltransferases"/>
    <property type="match status" value="1"/>
</dbReference>
<feature type="region of interest" description="Disordered" evidence="7">
    <location>
        <begin position="237"/>
        <end position="271"/>
    </location>
</feature>
<dbReference type="PANTHER" id="PTHR13393">
    <property type="entry name" value="SAM-DEPENDENT METHYLTRANSFERASE"/>
    <property type="match status" value="1"/>
</dbReference>
<comment type="function">
    <text evidence="6">Specifically methylates the adenine in position 1618 of 23S rRNA.</text>
</comment>
<dbReference type="InterPro" id="IPR016909">
    <property type="entry name" value="rRNA_lsu_MeTfrase_F"/>
</dbReference>
<evidence type="ECO:0000313" key="9">
    <source>
        <dbReference type="Proteomes" id="UP000029264"/>
    </source>
</evidence>
<organism evidence="8 9">
    <name type="scientific">Shewanella mangrovi</name>
    <dbReference type="NCBI Taxonomy" id="1515746"/>
    <lineage>
        <taxon>Bacteria</taxon>
        <taxon>Pseudomonadati</taxon>
        <taxon>Pseudomonadota</taxon>
        <taxon>Gammaproteobacteria</taxon>
        <taxon>Alteromonadales</taxon>
        <taxon>Shewanellaceae</taxon>
        <taxon>Shewanella</taxon>
    </lineage>
</organism>
<dbReference type="AlphaFoldDB" id="A0A094JGT7"/>
<feature type="compositionally biased region" description="Low complexity" evidence="7">
    <location>
        <begin position="20"/>
        <end position="35"/>
    </location>
</feature>
<comment type="caution">
    <text evidence="8">The sequence shown here is derived from an EMBL/GenBank/DDBJ whole genome shotgun (WGS) entry which is preliminary data.</text>
</comment>
<dbReference type="Pfam" id="PF05971">
    <property type="entry name" value="Methyltransf_10"/>
    <property type="match status" value="1"/>
</dbReference>
<dbReference type="EC" id="2.1.1.181" evidence="6"/>
<evidence type="ECO:0000256" key="2">
    <source>
        <dbReference type="ARBA" id="ARBA00022552"/>
    </source>
</evidence>
<comment type="catalytic activity">
    <reaction evidence="6">
        <text>adenosine(1618) in 23S rRNA + S-adenosyl-L-methionine = N(6)-methyladenosine(1618) in 23S rRNA + S-adenosyl-L-homocysteine + H(+)</text>
        <dbReference type="Rhea" id="RHEA:16497"/>
        <dbReference type="Rhea" id="RHEA-COMP:10229"/>
        <dbReference type="Rhea" id="RHEA-COMP:10231"/>
        <dbReference type="ChEBI" id="CHEBI:15378"/>
        <dbReference type="ChEBI" id="CHEBI:57856"/>
        <dbReference type="ChEBI" id="CHEBI:59789"/>
        <dbReference type="ChEBI" id="CHEBI:74411"/>
        <dbReference type="ChEBI" id="CHEBI:74449"/>
        <dbReference type="EC" id="2.1.1.181"/>
    </reaction>
</comment>
<name>A0A094JGT7_9GAMM</name>
<protein>
    <recommendedName>
        <fullName evidence="6">Ribosomal RNA large subunit methyltransferase F</fullName>
        <ecNumber evidence="6">2.1.1.181</ecNumber>
    </recommendedName>
    <alternativeName>
        <fullName evidence="6">23S rRNA mA1618 methyltransferase</fullName>
    </alternativeName>
    <alternativeName>
        <fullName evidence="6">rRNA adenine N-6-methyltransferase</fullName>
    </alternativeName>
</protein>
<keyword evidence="2 6" id="KW-0698">rRNA processing</keyword>
<accession>A0A094JGT7</accession>
<keyword evidence="9" id="KW-1185">Reference proteome</keyword>
<evidence type="ECO:0000256" key="5">
    <source>
        <dbReference type="ARBA" id="ARBA00022691"/>
    </source>
</evidence>
<dbReference type="Proteomes" id="UP000029264">
    <property type="component" value="Unassembled WGS sequence"/>
</dbReference>
<evidence type="ECO:0000256" key="3">
    <source>
        <dbReference type="ARBA" id="ARBA00022603"/>
    </source>
</evidence>
<keyword evidence="4 6" id="KW-0808">Transferase</keyword>
<comment type="subcellular location">
    <subcellularLocation>
        <location evidence="6">Cytoplasm</location>
    </subcellularLocation>
</comment>
<dbReference type="EMBL" id="JPEO01000001">
    <property type="protein sequence ID" value="KFZ39180.1"/>
    <property type="molecule type" value="Genomic_DNA"/>
</dbReference>
<gene>
    <name evidence="6" type="primary">rlmF</name>
    <name evidence="8" type="ORF">HR45_01955</name>
</gene>
<dbReference type="InterPro" id="IPR010286">
    <property type="entry name" value="METTL16/RlmF"/>
</dbReference>
<dbReference type="Gene3D" id="3.40.50.150">
    <property type="entry name" value="Vaccinia Virus protein VP39"/>
    <property type="match status" value="1"/>
</dbReference>
<dbReference type="CDD" id="cd02440">
    <property type="entry name" value="AdoMet_MTases"/>
    <property type="match status" value="1"/>
</dbReference>
<proteinExistence type="inferred from homology"/>
<feature type="region of interest" description="Disordered" evidence="7">
    <location>
        <begin position="1"/>
        <end position="35"/>
    </location>
</feature>
<evidence type="ECO:0000256" key="7">
    <source>
        <dbReference type="SAM" id="MobiDB-lite"/>
    </source>
</evidence>
<dbReference type="PANTHER" id="PTHR13393:SF0">
    <property type="entry name" value="RNA N6-ADENOSINE-METHYLTRANSFERASE METTL16"/>
    <property type="match status" value="1"/>
</dbReference>
<dbReference type="PIRSF" id="PIRSF029038">
    <property type="entry name" value="Mtase_YbiN_prd"/>
    <property type="match status" value="1"/>
</dbReference>
<reference evidence="8 9" key="1">
    <citation type="submission" date="2014-06" db="EMBL/GenBank/DDBJ databases">
        <title>Shewanella sp. YQH10.</title>
        <authorList>
            <person name="Liu Y."/>
            <person name="Zeng R."/>
        </authorList>
    </citation>
    <scope>NUCLEOTIDE SEQUENCE [LARGE SCALE GENOMIC DNA]</scope>
    <source>
        <strain evidence="8 9">YQH10</strain>
    </source>
</reference>
<dbReference type="eggNOG" id="COG3129">
    <property type="taxonomic scope" value="Bacteria"/>
</dbReference>
<comment type="similarity">
    <text evidence="6">Belongs to the methyltransferase superfamily. METTL16/RlmF family.</text>
</comment>
<keyword evidence="3 6" id="KW-0489">Methyltransferase</keyword>
<evidence type="ECO:0000256" key="4">
    <source>
        <dbReference type="ARBA" id="ARBA00022679"/>
    </source>
</evidence>
<keyword evidence="5 6" id="KW-0949">S-adenosyl-L-methionine</keyword>
<dbReference type="InterPro" id="IPR029063">
    <property type="entry name" value="SAM-dependent_MTases_sf"/>
</dbReference>
<evidence type="ECO:0000256" key="1">
    <source>
        <dbReference type="ARBA" id="ARBA00022490"/>
    </source>
</evidence>
<evidence type="ECO:0000313" key="8">
    <source>
        <dbReference type="EMBL" id="KFZ39180.1"/>
    </source>
</evidence>
<keyword evidence="1 6" id="KW-0963">Cytoplasm</keyword>
<feature type="compositionally biased region" description="Polar residues" evidence="7">
    <location>
        <begin position="237"/>
        <end position="256"/>
    </location>
</feature>
<dbReference type="GO" id="GO:0005737">
    <property type="term" value="C:cytoplasm"/>
    <property type="evidence" value="ECO:0007669"/>
    <property type="project" value="UniProtKB-SubCell"/>
</dbReference>
<sequence>MLKRVNMAKPAMKSVVKGNSAAKKSAQPPASTAKPSNMKVAIIKGAAGLHQRNRHRGSYDFAALVTAEPALKHFVTQNPRGQDTIPFANPEAVKLLNKALLAHHYGVRQWDIPAGFLCPPIPGRADYIHRIAELIYADCPALQPTNVRMLDIGVGANCIYPIIAAVEYGWRVVGSDIDPVSVKNAQLIASSNPALKKHIECRLQQRPQAIFNGIIADGERFTLTSCNPPFHSSLAEAQQGTQRKLTNLQKHQQQRGAKSAAGTEPMASTTTTLNFGGQKAELWCPGGEAAFLKNMAFESAQFATQVLWFSSLISKKDNVRWMRKQLEKAGAVEAKIVEMAQGQKISRFMMWSFLSAEQRHSWLLAKG</sequence>